<accession>A0A368ZUF8</accession>
<gene>
    <name evidence="1" type="ORF">DFP77_1226</name>
</gene>
<dbReference type="AlphaFoldDB" id="A0A368ZUF8"/>
<protein>
    <submittedName>
        <fullName evidence="1">Uncharacterized protein</fullName>
    </submittedName>
</protein>
<evidence type="ECO:0000313" key="2">
    <source>
        <dbReference type="Proteomes" id="UP000253506"/>
    </source>
</evidence>
<dbReference type="EMBL" id="QPJQ01000022">
    <property type="protein sequence ID" value="RCX00429.1"/>
    <property type="molecule type" value="Genomic_DNA"/>
</dbReference>
<proteinExistence type="predicted"/>
<evidence type="ECO:0000313" key="1">
    <source>
        <dbReference type="EMBL" id="RCX00429.1"/>
    </source>
</evidence>
<reference evidence="1 2" key="1">
    <citation type="submission" date="2018-07" db="EMBL/GenBank/DDBJ databases">
        <title>Genomic Encyclopedia of Type Strains, Phase III (KMG-III): the genomes of soil and plant-associated and newly described type strains.</title>
        <authorList>
            <person name="Whitman W."/>
        </authorList>
    </citation>
    <scope>NUCLEOTIDE SEQUENCE [LARGE SCALE GENOMIC DNA]</scope>
    <source>
        <strain evidence="1 2">CECT 7731</strain>
    </source>
</reference>
<organism evidence="1 2">
    <name type="scientific">Marinomonas foliarum</name>
    <dbReference type="NCBI Taxonomy" id="491950"/>
    <lineage>
        <taxon>Bacteria</taxon>
        <taxon>Pseudomonadati</taxon>
        <taxon>Pseudomonadota</taxon>
        <taxon>Gammaproteobacteria</taxon>
        <taxon>Oceanospirillales</taxon>
        <taxon>Oceanospirillaceae</taxon>
        <taxon>Marinomonas</taxon>
    </lineage>
</organism>
<comment type="caution">
    <text evidence="1">The sequence shown here is derived from an EMBL/GenBank/DDBJ whole genome shotgun (WGS) entry which is preliminary data.</text>
</comment>
<dbReference type="Proteomes" id="UP000253506">
    <property type="component" value="Unassembled WGS sequence"/>
</dbReference>
<sequence>MLGLMNQTQIGSELTRFLVVDAMEIKLKQ</sequence>
<name>A0A368ZUF8_9GAMM</name>